<keyword evidence="1" id="KW-0479">Metal-binding</keyword>
<gene>
    <name evidence="5" type="ORF">AMS68_001493</name>
</gene>
<dbReference type="PANTHER" id="PTHR43374">
    <property type="entry name" value="FLAVIN PRENYLTRANSFERASE"/>
    <property type="match status" value="1"/>
</dbReference>
<dbReference type="PANTHER" id="PTHR43374:SF1">
    <property type="entry name" value="FLAVIN PRENYLTRANSFERASE PAD1, MITOCHONDRIAL"/>
    <property type="match status" value="1"/>
</dbReference>
<dbReference type="GO" id="GO:0008270">
    <property type="term" value="F:zinc ion binding"/>
    <property type="evidence" value="ECO:0007669"/>
    <property type="project" value="InterPro"/>
</dbReference>
<dbReference type="AlphaFoldDB" id="A0A6H0XMP3"/>
<dbReference type="InterPro" id="IPR036864">
    <property type="entry name" value="Zn2-C6_fun-type_DNA-bd_sf"/>
</dbReference>
<keyword evidence="6" id="KW-1185">Reference proteome</keyword>
<dbReference type="InterPro" id="IPR007219">
    <property type="entry name" value="XnlR_reg_dom"/>
</dbReference>
<proteinExistence type="predicted"/>
<dbReference type="OrthoDB" id="1747771at2759"/>
<dbReference type="GO" id="GO:0003677">
    <property type="term" value="F:DNA binding"/>
    <property type="evidence" value="ECO:0007669"/>
    <property type="project" value="InterPro"/>
</dbReference>
<dbReference type="GO" id="GO:0016831">
    <property type="term" value="F:carboxy-lyase activity"/>
    <property type="evidence" value="ECO:0007669"/>
    <property type="project" value="TreeGrafter"/>
</dbReference>
<dbReference type="EMBL" id="CP051139">
    <property type="protein sequence ID" value="QIW95975.1"/>
    <property type="molecule type" value="Genomic_DNA"/>
</dbReference>
<sequence>MSTNNYSIDPSLYGDAAPYADNGSQQSPQPSAPMVGPQHEDHHVPQQSDVDHLLRKKRKAREHKACYPCRQRKVKCDLSRPCQTCRDREHPELCDYNPPNKRQTLDNNGLSTQDGLMQTGTVVLGRSEFDMLCQKLTGLEQSIAELRKELGRDSRVLDPALGGVSDHTDLHGYHHKNASGSITHFGAGSIPTMLHALKSPGDDTTQRELREQLNKSMMPLFALDGDTATYPFIDLWGLPHASQARVNELAKVLPDDQETLALIRNYKSLAYIMFPGVAHLERFEAEVHDFLVTRAAKVGSIEGITEQMIYGKSYYWLGLLFAVLASGAQSSTMPRKQRELTSQVYVCCAMECCRITNFLSRSNTETIETLLIIQNVLSNNMSAGTAWTMLGLTIRLAQGQGFHQPCGPGVTAAHSFKRSRVWWAIIWQDSMLSIIYDRAGSEHLVCEKAMPMPMHYGEVSSYQQAMFKLAKVTLDIMRDRGLYPNSHGHTLCTAIESHHKEIVSIVSSAADYLQDSRHCESTQDYIEYWGLYLHSSFVVSELCRPAVNPARGADAHRELCIHSLVNTVDAYLGLQSVTAYARQSWAAIHRALSSALLLGILGEHNRNSRARHLLANLVSTMQEMTTSIDPAEMAAPLQRGINALQKLNLSGSMTDAPQDTGNASKVDNALISAPQPYTEGDDFSPHAILNSILWGTVGPGDNPTALPMPW</sequence>
<evidence type="ECO:0000259" key="4">
    <source>
        <dbReference type="PROSITE" id="PS50048"/>
    </source>
</evidence>
<dbReference type="CDD" id="cd12148">
    <property type="entry name" value="fungal_TF_MHR"/>
    <property type="match status" value="1"/>
</dbReference>
<dbReference type="PROSITE" id="PS00463">
    <property type="entry name" value="ZN2_CY6_FUNGAL_1"/>
    <property type="match status" value="1"/>
</dbReference>
<dbReference type="SMART" id="SM00906">
    <property type="entry name" value="Fungal_trans"/>
    <property type="match status" value="1"/>
</dbReference>
<dbReference type="SUPFAM" id="SSF57701">
    <property type="entry name" value="Zn2/Cys6 DNA-binding domain"/>
    <property type="match status" value="1"/>
</dbReference>
<feature type="region of interest" description="Disordered" evidence="3">
    <location>
        <begin position="1"/>
        <end position="50"/>
    </location>
</feature>
<dbReference type="SMART" id="SM00066">
    <property type="entry name" value="GAL4"/>
    <property type="match status" value="1"/>
</dbReference>
<keyword evidence="2" id="KW-0539">Nucleus</keyword>
<reference evidence="5 6" key="1">
    <citation type="journal article" date="2016" name="Sci. Rep.">
        <title>Peltaster fructicola genome reveals evolution from an invasive phytopathogen to an ectophytic parasite.</title>
        <authorList>
            <person name="Xu C."/>
            <person name="Chen H."/>
            <person name="Gleason M.L."/>
            <person name="Xu J.R."/>
            <person name="Liu H."/>
            <person name="Zhang R."/>
            <person name="Sun G."/>
        </authorList>
    </citation>
    <scope>NUCLEOTIDE SEQUENCE [LARGE SCALE GENOMIC DNA]</scope>
    <source>
        <strain evidence="5 6">LNHT1506</strain>
    </source>
</reference>
<dbReference type="CDD" id="cd00067">
    <property type="entry name" value="GAL4"/>
    <property type="match status" value="1"/>
</dbReference>
<organism evidence="5 6">
    <name type="scientific">Peltaster fructicola</name>
    <dbReference type="NCBI Taxonomy" id="286661"/>
    <lineage>
        <taxon>Eukaryota</taxon>
        <taxon>Fungi</taxon>
        <taxon>Dikarya</taxon>
        <taxon>Ascomycota</taxon>
        <taxon>Pezizomycotina</taxon>
        <taxon>Dothideomycetes</taxon>
        <taxon>Dothideomycetes incertae sedis</taxon>
        <taxon>Peltaster</taxon>
    </lineage>
</organism>
<feature type="compositionally biased region" description="Basic and acidic residues" evidence="3">
    <location>
        <begin position="38"/>
        <end position="50"/>
    </location>
</feature>
<protein>
    <recommendedName>
        <fullName evidence="4">Zn(2)-C6 fungal-type domain-containing protein</fullName>
    </recommendedName>
</protein>
<dbReference type="PROSITE" id="PS50048">
    <property type="entry name" value="ZN2_CY6_FUNGAL_2"/>
    <property type="match status" value="1"/>
</dbReference>
<dbReference type="InterPro" id="IPR004507">
    <property type="entry name" value="UbiX-like"/>
</dbReference>
<dbReference type="GO" id="GO:0006351">
    <property type="term" value="P:DNA-templated transcription"/>
    <property type="evidence" value="ECO:0007669"/>
    <property type="project" value="InterPro"/>
</dbReference>
<dbReference type="InterPro" id="IPR001138">
    <property type="entry name" value="Zn2Cys6_DnaBD"/>
</dbReference>
<evidence type="ECO:0000313" key="5">
    <source>
        <dbReference type="EMBL" id="QIW95975.1"/>
    </source>
</evidence>
<dbReference type="Pfam" id="PF04082">
    <property type="entry name" value="Fungal_trans"/>
    <property type="match status" value="1"/>
</dbReference>
<evidence type="ECO:0000256" key="2">
    <source>
        <dbReference type="ARBA" id="ARBA00023242"/>
    </source>
</evidence>
<dbReference type="Proteomes" id="UP000503462">
    <property type="component" value="Chromosome 1"/>
</dbReference>
<dbReference type="Gene3D" id="4.10.240.10">
    <property type="entry name" value="Zn(2)-C6 fungal-type DNA-binding domain"/>
    <property type="match status" value="1"/>
</dbReference>
<dbReference type="GO" id="GO:0000981">
    <property type="term" value="F:DNA-binding transcription factor activity, RNA polymerase II-specific"/>
    <property type="evidence" value="ECO:0007669"/>
    <property type="project" value="InterPro"/>
</dbReference>
<name>A0A6H0XMP3_9PEZI</name>
<dbReference type="Pfam" id="PF00172">
    <property type="entry name" value="Zn_clus"/>
    <property type="match status" value="1"/>
</dbReference>
<evidence type="ECO:0000313" key="6">
    <source>
        <dbReference type="Proteomes" id="UP000503462"/>
    </source>
</evidence>
<evidence type="ECO:0000256" key="1">
    <source>
        <dbReference type="ARBA" id="ARBA00022723"/>
    </source>
</evidence>
<accession>A0A6H0XMP3</accession>
<feature type="domain" description="Zn(2)-C6 fungal-type" evidence="4">
    <location>
        <begin position="65"/>
        <end position="96"/>
    </location>
</feature>
<evidence type="ECO:0000256" key="3">
    <source>
        <dbReference type="SAM" id="MobiDB-lite"/>
    </source>
</evidence>